<dbReference type="EMBL" id="BAAAUX010000005">
    <property type="protein sequence ID" value="GAA2778799.1"/>
    <property type="molecule type" value="Genomic_DNA"/>
</dbReference>
<gene>
    <name evidence="2" type="ORF">GCM10010470_10330</name>
</gene>
<keyword evidence="1" id="KW-0812">Transmembrane</keyword>
<evidence type="ECO:0000256" key="1">
    <source>
        <dbReference type="SAM" id="Phobius"/>
    </source>
</evidence>
<keyword evidence="1" id="KW-1133">Transmembrane helix</keyword>
<accession>A0ABN3V540</accession>
<reference evidence="2 3" key="1">
    <citation type="journal article" date="2019" name="Int. J. Syst. Evol. Microbiol.">
        <title>The Global Catalogue of Microorganisms (GCM) 10K type strain sequencing project: providing services to taxonomists for standard genome sequencing and annotation.</title>
        <authorList>
            <consortium name="The Broad Institute Genomics Platform"/>
            <consortium name="The Broad Institute Genome Sequencing Center for Infectious Disease"/>
            <person name="Wu L."/>
            <person name="Ma J."/>
        </authorList>
    </citation>
    <scope>NUCLEOTIDE SEQUENCE [LARGE SCALE GENOMIC DNA]</scope>
    <source>
        <strain evidence="2 3">JCM 9383</strain>
    </source>
</reference>
<feature type="transmembrane region" description="Helical" evidence="1">
    <location>
        <begin position="20"/>
        <end position="42"/>
    </location>
</feature>
<evidence type="ECO:0000313" key="3">
    <source>
        <dbReference type="Proteomes" id="UP001500979"/>
    </source>
</evidence>
<keyword evidence="1" id="KW-0472">Membrane</keyword>
<sequence length="60" mass="6509">MLLGEGLLRLVLVYALPVDVMAGISPVMRTGVFAALIGWTVWYSRRGKRRMGSTSDVVAA</sequence>
<evidence type="ECO:0000313" key="2">
    <source>
        <dbReference type="EMBL" id="GAA2778799.1"/>
    </source>
</evidence>
<organism evidence="2 3">
    <name type="scientific">Saccharopolyspora taberi</name>
    <dbReference type="NCBI Taxonomy" id="60895"/>
    <lineage>
        <taxon>Bacteria</taxon>
        <taxon>Bacillati</taxon>
        <taxon>Actinomycetota</taxon>
        <taxon>Actinomycetes</taxon>
        <taxon>Pseudonocardiales</taxon>
        <taxon>Pseudonocardiaceae</taxon>
        <taxon>Saccharopolyspora</taxon>
    </lineage>
</organism>
<dbReference type="Proteomes" id="UP001500979">
    <property type="component" value="Unassembled WGS sequence"/>
</dbReference>
<keyword evidence="3" id="KW-1185">Reference proteome</keyword>
<protein>
    <submittedName>
        <fullName evidence="2">Uncharacterized protein</fullName>
    </submittedName>
</protein>
<proteinExistence type="predicted"/>
<name>A0ABN3V540_9PSEU</name>
<comment type="caution">
    <text evidence="2">The sequence shown here is derived from an EMBL/GenBank/DDBJ whole genome shotgun (WGS) entry which is preliminary data.</text>
</comment>